<evidence type="ECO:0000256" key="1">
    <source>
        <dbReference type="ARBA" id="ARBA00022598"/>
    </source>
</evidence>
<dbReference type="InterPro" id="IPR013815">
    <property type="entry name" value="ATP_grasp_subdomain_1"/>
</dbReference>
<keyword evidence="1 10" id="KW-0436">Ligase</keyword>
<dbReference type="Gene3D" id="3.40.50.20">
    <property type="match status" value="2"/>
</dbReference>
<dbReference type="PROSITE" id="PS00867">
    <property type="entry name" value="CPSASE_2"/>
    <property type="match status" value="1"/>
</dbReference>
<dbReference type="Gene3D" id="3.30.470.20">
    <property type="entry name" value="ATP-grasp fold, B domain"/>
    <property type="match status" value="2"/>
</dbReference>
<dbReference type="SUPFAM" id="SSF52317">
    <property type="entry name" value="Class I glutamine amidotransferase-like"/>
    <property type="match status" value="1"/>
</dbReference>
<dbReference type="FunFam" id="3.40.50.20:FF:000001">
    <property type="entry name" value="Carbamoyl-phosphate synthase large chain"/>
    <property type="match status" value="1"/>
</dbReference>
<reference evidence="10 11" key="1">
    <citation type="journal article" date="2005" name="Science">
        <title>Genome sequence of Theileria parva, a bovine pathogen that transforms lymphocytes.</title>
        <authorList>
            <person name="Gardner M.J."/>
            <person name="Bishop R."/>
            <person name="Shah T."/>
            <person name="de Villiers E.P."/>
            <person name="Carlton J.M."/>
            <person name="Hall N."/>
            <person name="Ren Q."/>
            <person name="Paulsen I.T."/>
            <person name="Pain A."/>
            <person name="Berriman M."/>
            <person name="Wilson R.J.M."/>
            <person name="Sato S."/>
            <person name="Ralph S.A."/>
            <person name="Mann D.J."/>
            <person name="Xiong Z."/>
            <person name="Shallom S.J."/>
            <person name="Weidman J."/>
            <person name="Jiang L."/>
            <person name="Lynn J."/>
            <person name="Weaver B."/>
            <person name="Shoaibi A."/>
            <person name="Domingo A.R."/>
            <person name="Wasawo D."/>
            <person name="Crabtree J."/>
            <person name="Wortman J.R."/>
            <person name="Haas B."/>
            <person name="Angiuoli S.V."/>
            <person name="Creasy T.H."/>
            <person name="Lu C."/>
            <person name="Suh B."/>
            <person name="Silva J.C."/>
            <person name="Utterback T.R."/>
            <person name="Feldblyum T.V."/>
            <person name="Pertea M."/>
            <person name="Allen J."/>
            <person name="Nierman W.C."/>
            <person name="Taracha E.L.N."/>
            <person name="Salzberg S.L."/>
            <person name="White O.R."/>
            <person name="Fitzhugh H.A."/>
            <person name="Morzaria S."/>
            <person name="Venter J.C."/>
            <person name="Fraser C.M."/>
            <person name="Nene V."/>
        </authorList>
    </citation>
    <scope>NUCLEOTIDE SEQUENCE [LARGE SCALE GENOMIC DNA]</scope>
    <source>
        <strain evidence="10 11">Muguga</strain>
    </source>
</reference>
<dbReference type="SMART" id="SM01097">
    <property type="entry name" value="CPSase_sm_chain"/>
    <property type="match status" value="1"/>
</dbReference>
<dbReference type="PROSITE" id="PS51273">
    <property type="entry name" value="GATASE_TYPE_1"/>
    <property type="match status" value="1"/>
</dbReference>
<keyword evidence="11" id="KW-1185">Reference proteome</keyword>
<dbReference type="FunFam" id="3.30.470.20:FF:000001">
    <property type="entry name" value="Carbamoyl-phosphate synthase large chain"/>
    <property type="match status" value="1"/>
</dbReference>
<evidence type="ECO:0000313" key="11">
    <source>
        <dbReference type="Proteomes" id="UP000001949"/>
    </source>
</evidence>
<dbReference type="InterPro" id="IPR011607">
    <property type="entry name" value="MGS-like_dom"/>
</dbReference>
<evidence type="ECO:0000256" key="5">
    <source>
        <dbReference type="ARBA" id="ARBA00022840"/>
    </source>
</evidence>
<dbReference type="Pfam" id="PF25596">
    <property type="entry name" value="CPSase_L_D1"/>
    <property type="match status" value="2"/>
</dbReference>
<dbReference type="NCBIfam" id="NF003671">
    <property type="entry name" value="PRK05294.1"/>
    <property type="match status" value="1"/>
</dbReference>
<dbReference type="OMA" id="WSPFNGK"/>
<proteinExistence type="predicted"/>
<dbReference type="GO" id="GO:0005524">
    <property type="term" value="F:ATP binding"/>
    <property type="evidence" value="ECO:0007669"/>
    <property type="project" value="UniProtKB-UniRule"/>
</dbReference>
<evidence type="ECO:0000256" key="2">
    <source>
        <dbReference type="ARBA" id="ARBA00022723"/>
    </source>
</evidence>
<evidence type="ECO:0000259" key="9">
    <source>
        <dbReference type="PROSITE" id="PS51855"/>
    </source>
</evidence>
<dbReference type="InterPro" id="IPR005479">
    <property type="entry name" value="CPAse_ATP-bd"/>
</dbReference>
<dbReference type="EC" id="6.3.5.5" evidence="10"/>
<dbReference type="SUPFAM" id="SSF48108">
    <property type="entry name" value="Carbamoyl phosphate synthetase, large subunit connection domain"/>
    <property type="match status" value="1"/>
</dbReference>
<dbReference type="STRING" id="5875.Q4N0R5"/>
<dbReference type="GeneID" id="3499895"/>
<dbReference type="InterPro" id="IPR017926">
    <property type="entry name" value="GATASE"/>
</dbReference>
<dbReference type="Gene3D" id="1.10.1030.10">
    <property type="entry name" value="Carbamoyl-phosphate synthetase, large subunit oligomerisation domain"/>
    <property type="match status" value="1"/>
</dbReference>
<dbReference type="SMART" id="SM01096">
    <property type="entry name" value="CPSase_L_D3"/>
    <property type="match status" value="1"/>
</dbReference>
<comment type="caution">
    <text evidence="10">The sequence shown here is derived from an EMBL/GenBank/DDBJ whole genome shotgun (WGS) entry which is preliminary data.</text>
</comment>
<dbReference type="Gene3D" id="3.40.50.1380">
    <property type="entry name" value="Methylglyoxal synthase-like domain"/>
    <property type="match status" value="1"/>
</dbReference>
<accession>Q4N0R5</accession>
<dbReference type="InParanoid" id="Q4N0R5"/>
<dbReference type="PRINTS" id="PR00098">
    <property type="entry name" value="CPSASE"/>
</dbReference>
<dbReference type="FunFam" id="3.30.470.20:FF:000051">
    <property type="entry name" value="Carbamoyl phosphate synthetase II"/>
    <property type="match status" value="1"/>
</dbReference>
<dbReference type="PANTHER" id="PTHR11405">
    <property type="entry name" value="CARBAMOYLTRANSFERASE FAMILY MEMBER"/>
    <property type="match status" value="1"/>
</dbReference>
<dbReference type="FunFam" id="3.30.1490.20:FF:000001">
    <property type="entry name" value="Carbamoyl-phosphate synthase large chain"/>
    <property type="match status" value="1"/>
</dbReference>
<dbReference type="InterPro" id="IPR035686">
    <property type="entry name" value="CPSase_GATase1"/>
</dbReference>
<dbReference type="InterPro" id="IPR058047">
    <property type="entry name" value="CPSase_preATP-grasp"/>
</dbReference>
<dbReference type="PRINTS" id="PR00096">
    <property type="entry name" value="GATASE"/>
</dbReference>
<dbReference type="GO" id="GO:0004087">
    <property type="term" value="F:carbamoyl-phosphate synthase (ammonia) activity"/>
    <property type="evidence" value="ECO:0007669"/>
    <property type="project" value="UniProtKB-EC"/>
</dbReference>
<keyword evidence="2" id="KW-0479">Metal-binding</keyword>
<dbReference type="Pfam" id="PF00117">
    <property type="entry name" value="GATase"/>
    <property type="match status" value="1"/>
</dbReference>
<dbReference type="SUPFAM" id="SSF56059">
    <property type="entry name" value="Glutathione synthetase ATP-binding domain-like"/>
    <property type="match status" value="2"/>
</dbReference>
<dbReference type="PROSITE" id="PS51855">
    <property type="entry name" value="MGS"/>
    <property type="match status" value="1"/>
</dbReference>
<evidence type="ECO:0000313" key="10">
    <source>
        <dbReference type="EMBL" id="EAN30784.1"/>
    </source>
</evidence>
<dbReference type="EMBL" id="AAGK01000005">
    <property type="protein sequence ID" value="EAN30784.1"/>
    <property type="molecule type" value="Genomic_DNA"/>
</dbReference>
<gene>
    <name evidence="10" type="ordered locus">TP03_0048</name>
</gene>
<dbReference type="InterPro" id="IPR011761">
    <property type="entry name" value="ATP-grasp"/>
</dbReference>
<dbReference type="NCBIfam" id="NF009475">
    <property type="entry name" value="PRK12838.1"/>
    <property type="match status" value="1"/>
</dbReference>
<protein>
    <submittedName>
        <fullName evidence="10">Glutamine-dependent carbamoyl phosphate synthase, putative</fullName>
        <ecNumber evidence="10">6.3.5.5</ecNumber>
    </submittedName>
</protein>
<dbReference type="InterPro" id="IPR036897">
    <property type="entry name" value="CarbamoylP_synth_lsu_oligo_sf"/>
</dbReference>
<dbReference type="FunFam" id="3.40.50.20:FF:000002">
    <property type="entry name" value="Carbamoyl-phosphate synthase large chain"/>
    <property type="match status" value="1"/>
</dbReference>
<evidence type="ECO:0000256" key="6">
    <source>
        <dbReference type="ARBA" id="ARBA00047359"/>
    </source>
</evidence>
<dbReference type="GO" id="GO:0006541">
    <property type="term" value="P:glutamine metabolic process"/>
    <property type="evidence" value="ECO:0007669"/>
    <property type="project" value="TreeGrafter"/>
</dbReference>
<dbReference type="PANTHER" id="PTHR11405:SF5">
    <property type="entry name" value="CAD PROTEIN"/>
    <property type="match status" value="1"/>
</dbReference>
<dbReference type="Proteomes" id="UP000001949">
    <property type="component" value="Unassembled WGS sequence"/>
</dbReference>
<dbReference type="SUPFAM" id="SSF52021">
    <property type="entry name" value="Carbamoyl phosphate synthetase, small subunit N-terminal domain"/>
    <property type="match status" value="1"/>
</dbReference>
<dbReference type="Gene3D" id="3.50.30.20">
    <property type="entry name" value="Carbamoyl-phosphate synthase small subunit, N-terminal domain"/>
    <property type="match status" value="1"/>
</dbReference>
<feature type="domain" description="MGS-like" evidence="9">
    <location>
        <begin position="1494"/>
        <end position="1680"/>
    </location>
</feature>
<dbReference type="PRINTS" id="PR00099">
    <property type="entry name" value="CPSGATASE"/>
</dbReference>
<dbReference type="SUPFAM" id="SSF52440">
    <property type="entry name" value="PreATP-grasp domain"/>
    <property type="match status" value="2"/>
</dbReference>
<feature type="domain" description="ATP-grasp" evidence="8">
    <location>
        <begin position="1237"/>
        <end position="1428"/>
    </location>
</feature>
<dbReference type="InterPro" id="IPR002474">
    <property type="entry name" value="CarbamoylP_synth_ssu_N"/>
</dbReference>
<dbReference type="Pfam" id="PF00988">
    <property type="entry name" value="CPSase_sm_chain"/>
    <property type="match status" value="1"/>
</dbReference>
<dbReference type="GO" id="GO:0005737">
    <property type="term" value="C:cytoplasm"/>
    <property type="evidence" value="ECO:0007669"/>
    <property type="project" value="TreeGrafter"/>
</dbReference>
<dbReference type="VEuPathDB" id="PiroplasmaDB:TpMuguga_03g00048"/>
<dbReference type="InterPro" id="IPR005483">
    <property type="entry name" value="CPSase_dom"/>
</dbReference>
<dbReference type="Pfam" id="PF02786">
    <property type="entry name" value="CPSase_L_D2"/>
    <property type="match status" value="2"/>
</dbReference>
<evidence type="ECO:0000259" key="8">
    <source>
        <dbReference type="PROSITE" id="PS50975"/>
    </source>
</evidence>
<dbReference type="KEGG" id="tpv:TP03_0048"/>
<dbReference type="Gene3D" id="3.30.1490.20">
    <property type="entry name" value="ATP-grasp fold, A domain"/>
    <property type="match status" value="1"/>
</dbReference>
<dbReference type="InterPro" id="IPR029062">
    <property type="entry name" value="Class_I_gatase-like"/>
</dbReference>
<dbReference type="GO" id="GO:0004088">
    <property type="term" value="F:carbamoyl-phosphate synthase (glutamine-hydrolyzing) activity"/>
    <property type="evidence" value="ECO:0007669"/>
    <property type="project" value="UniProtKB-EC"/>
</dbReference>
<dbReference type="Gene3D" id="3.40.50.880">
    <property type="match status" value="1"/>
</dbReference>
<dbReference type="InterPro" id="IPR036914">
    <property type="entry name" value="MGS-like_dom_sf"/>
</dbReference>
<dbReference type="PROSITE" id="PS50975">
    <property type="entry name" value="ATP_GRASP"/>
    <property type="match status" value="2"/>
</dbReference>
<dbReference type="InterPro" id="IPR016185">
    <property type="entry name" value="PreATP-grasp_dom_sf"/>
</dbReference>
<dbReference type="InterPro" id="IPR005480">
    <property type="entry name" value="CPSase_lsu_oligo"/>
</dbReference>
<keyword evidence="4 7" id="KW-0547">Nucleotide-binding</keyword>
<sequence length="1680" mass="189651">MSDQLQHLPWSPEELYVGPPAKLLLSDGREFYGYSFGYEDQESFNPQHLDTTGELVFSTSMLGYAECVTDPNYSGQILVLTYPEIGNIGVPSDDTDEYGLLRNFESGSKYLRGLIVCNYTIDPSHWLCVSTFSDFLKRKKVPAISGVDTRALTKHLRTNGPLLGRIIIGNSKLYGPSYFNSDHTQLLNKSCFYDRNTKSLAQLLHSEQLDQVSGNLYLYSFHTTNNYNKLVLKYTFQSSEFGSLLNQLKRSDFHTVYHKNLTFNSMNLTQDLVSKFLTSDTNSVMLLVVVDLGMKNSILRSLLNNCPNNVRVLVVPHTVDFSVLDYDGLFLSNGPGNPNNYSDLVKTVGKCLTKQKPIFGICLGNLLLGLAAGYNCVKMHRGNYGANQPCIDLRTYKCYATTQSHIYQLVTQNSKPTRWTTLFENANDNTLEGLVNLDYPFFGVQFHPFSRPVYFDPDDPTKYHDLDTSFLYKDFFTCLLKKTLIPIHIRMMSTHIRCKRILLLSSGGLSIGQAGEFDYSGSQAIKALKESDAKIILVNPNIATVQTSKGMAHVTYFLPITFEYVKQIIEKEKPDGIMCAFGGQTGLNVGIELYQKNVLIDNNCEILGTSIKTIIDTEDRYLFNKKMTEIGERCAPSKECTSIEECVTVAKDLGYPVLIRGNFELGGFGSGFANNESELLEIVTRLFHSNRGKTSLKVLLNIFTDTCVHIDKSLKGWKEIEFEVLRDNNDNCVCAASMENFDPLGVHTGDSIVVAPAQTLSASECSHLRQVAFNVVRHLDLVGECNIQFAVNPFKFEYFIVELNARLSRSSALASKATGYPLAYMAAKIALGYDLVQMRNSITLCTTACFEPSLDYVVVKMPRWDLRKFENANNTIGSSMKSVGEVMGIGKTFEETMQKSLRMVSDSILGFCSYSVEDLTREQVIKILENPTPERVFAIYRAFELGITVQQINEFTRIDNWFLNRLHNIYLCSERLKKLTRKEELTHSQLLYYKVLGFSDRQMSLLINNKGNVVNLVNKSELEKYENEFRDYRLKLLVTPKVNIIDTLAAEYPVVTNYCYMTYNSTEHDIRPLNDKLYSKIAETVDKDSSRSPSMRYRDDKFSPLNKEKYDRKTLDKDSIIVLGCGPYRIGSSIEFDWSAVGCIKTLRRLGFFSIIVNCNPETVSTDFDVSDRLYFEELSLEIVDEIYRFECPQGIILSVGGQTANNLAIKLGELGLNILGTPVSSIDKCECRNKFSDICDMLGIDQPSWEEFTCVDAAKKFSNKVGFPVLARPSYVLSGASMKVISSHKELESFLQTSAIVNRSHPVVITKFIENAKEVEMDCVSKDGVIVNYAISEHVENAGTHSGDATLIIPAQNIHVDTHRRVKKITQKLSKYLNITGPFNVQFMCKNNKIKVIECNLRASRTFPLITNTLNINFIELATRVMVNAPFRVENVQLMDLDYVAVKMPLFSFDRLYPADPLLGVEMKSTGEIASFGYNKYEALLKAMTASGMKIPERGVLLSLGSTVNKFIFSRKIKGLLSLGLDVYATEGTYDYIRKLWDSEQLFYNSDNEIDTQFMSKLNLDDFEFDFEPTSMGEFKKVFKPTVQGTSNGTPDVYELISNRKVDLLINVTDSINTLYTSGGYMMRRAFVDAKISLITSTKLATLVIDAMLYRKSKISKGKDFIHIKSHQEYLSENC</sequence>
<evidence type="ECO:0000256" key="4">
    <source>
        <dbReference type="ARBA" id="ARBA00022741"/>
    </source>
</evidence>
<evidence type="ECO:0000256" key="3">
    <source>
        <dbReference type="ARBA" id="ARBA00022737"/>
    </source>
</evidence>
<comment type="catalytic activity">
    <reaction evidence="6">
        <text>hydrogencarbonate + NH4(+) + 2 ATP = carbamoyl phosphate + 2 ADP + phosphate + 2 H(+)</text>
        <dbReference type="Rhea" id="RHEA:18029"/>
        <dbReference type="ChEBI" id="CHEBI:15378"/>
        <dbReference type="ChEBI" id="CHEBI:17544"/>
        <dbReference type="ChEBI" id="CHEBI:28938"/>
        <dbReference type="ChEBI" id="CHEBI:30616"/>
        <dbReference type="ChEBI" id="CHEBI:43474"/>
        <dbReference type="ChEBI" id="CHEBI:58228"/>
        <dbReference type="ChEBI" id="CHEBI:456216"/>
        <dbReference type="EC" id="6.3.4.16"/>
    </reaction>
</comment>
<dbReference type="eggNOG" id="KOG0370">
    <property type="taxonomic scope" value="Eukaryota"/>
</dbReference>
<dbReference type="CDD" id="cd01744">
    <property type="entry name" value="GATase1_CPSase"/>
    <property type="match status" value="1"/>
</dbReference>
<keyword evidence="5 7" id="KW-0067">ATP-binding</keyword>
<dbReference type="SMR" id="Q4N0R5"/>
<dbReference type="Pfam" id="PF02787">
    <property type="entry name" value="CPSase_L_D3"/>
    <property type="match status" value="1"/>
</dbReference>
<organism evidence="10 11">
    <name type="scientific">Theileria parva</name>
    <name type="common">East coast fever infection agent</name>
    <dbReference type="NCBI Taxonomy" id="5875"/>
    <lineage>
        <taxon>Eukaryota</taxon>
        <taxon>Sar</taxon>
        <taxon>Alveolata</taxon>
        <taxon>Apicomplexa</taxon>
        <taxon>Aconoidasida</taxon>
        <taxon>Piroplasmida</taxon>
        <taxon>Theileriidae</taxon>
        <taxon>Theileria</taxon>
    </lineage>
</organism>
<name>Q4N0R5_THEPA</name>
<feature type="domain" description="ATP-grasp" evidence="8">
    <location>
        <begin position="624"/>
        <end position="831"/>
    </location>
</feature>
<dbReference type="SUPFAM" id="SSF52335">
    <property type="entry name" value="Methylglyoxal synthase-like"/>
    <property type="match status" value="1"/>
</dbReference>
<dbReference type="FunCoup" id="Q4N0R5">
    <property type="interactions" value="189"/>
</dbReference>
<evidence type="ECO:0000256" key="7">
    <source>
        <dbReference type="PROSITE-ProRule" id="PRU00409"/>
    </source>
</evidence>
<dbReference type="GO" id="GO:0046872">
    <property type="term" value="F:metal ion binding"/>
    <property type="evidence" value="ECO:0007669"/>
    <property type="project" value="UniProtKB-KW"/>
</dbReference>
<keyword evidence="3" id="KW-0677">Repeat</keyword>
<dbReference type="InterPro" id="IPR036480">
    <property type="entry name" value="CarbP_synth_ssu_N_sf"/>
</dbReference>